<dbReference type="Proteomes" id="UP000680750">
    <property type="component" value="Chromosome"/>
</dbReference>
<dbReference type="RefSeq" id="WP_030449122.1">
    <property type="nucleotide sequence ID" value="NZ_AP023354.1"/>
</dbReference>
<protein>
    <submittedName>
        <fullName evidence="1">Uncharacterized protein</fullName>
    </submittedName>
</protein>
<sequence>MRLDADEVLGRVTDLVDRTPAALADAAAEARELVGAFPVIDTLVDSVPTYTRKLGRNLGASPRVIDNPPGAS</sequence>
<dbReference type="EMBL" id="AP023354">
    <property type="protein sequence ID" value="BCJ28228.1"/>
    <property type="molecule type" value="Genomic_DNA"/>
</dbReference>
<dbReference type="KEGG" id="aser:Asera_23360"/>
<keyword evidence="2" id="KW-1185">Reference proteome</keyword>
<organism evidence="1 2">
    <name type="scientific">Actinocatenispora sera</name>
    <dbReference type="NCBI Taxonomy" id="390989"/>
    <lineage>
        <taxon>Bacteria</taxon>
        <taxon>Bacillati</taxon>
        <taxon>Actinomycetota</taxon>
        <taxon>Actinomycetes</taxon>
        <taxon>Micromonosporales</taxon>
        <taxon>Micromonosporaceae</taxon>
        <taxon>Actinocatenispora</taxon>
    </lineage>
</organism>
<gene>
    <name evidence="1" type="ORF">Asera_23360</name>
</gene>
<evidence type="ECO:0000313" key="1">
    <source>
        <dbReference type="EMBL" id="BCJ28228.1"/>
    </source>
</evidence>
<accession>A0A810L222</accession>
<dbReference type="AlphaFoldDB" id="A0A810L222"/>
<reference evidence="1" key="1">
    <citation type="submission" date="2020-08" db="EMBL/GenBank/DDBJ databases">
        <title>Whole genome shotgun sequence of Actinocatenispora sera NBRC 101916.</title>
        <authorList>
            <person name="Komaki H."/>
            <person name="Tamura T."/>
        </authorList>
    </citation>
    <scope>NUCLEOTIDE SEQUENCE</scope>
    <source>
        <strain evidence="1">NBRC 101916</strain>
    </source>
</reference>
<proteinExistence type="predicted"/>
<name>A0A810L222_9ACTN</name>
<evidence type="ECO:0000313" key="2">
    <source>
        <dbReference type="Proteomes" id="UP000680750"/>
    </source>
</evidence>